<feature type="region of interest" description="Disordered" evidence="9">
    <location>
        <begin position="1"/>
        <end position="22"/>
    </location>
</feature>
<comment type="subunit">
    <text evidence="3">Homodimer.</text>
</comment>
<keyword evidence="6 8" id="KW-0722">Serine protease inhibitor</keyword>
<evidence type="ECO:0000313" key="13">
    <source>
        <dbReference type="Proteomes" id="UP000217676"/>
    </source>
</evidence>
<evidence type="ECO:0000256" key="1">
    <source>
        <dbReference type="ARBA" id="ARBA00004613"/>
    </source>
</evidence>
<evidence type="ECO:0000259" key="11">
    <source>
        <dbReference type="Pfam" id="PF00720"/>
    </source>
</evidence>
<keyword evidence="5 8" id="KW-0646">Protease inhibitor</keyword>
<dbReference type="Gene3D" id="3.30.350.10">
    <property type="entry name" value="Subtilisin inhibitor-like"/>
    <property type="match status" value="1"/>
</dbReference>
<dbReference type="Proteomes" id="UP000217676">
    <property type="component" value="Chromosome"/>
</dbReference>
<gene>
    <name evidence="12" type="ORF">SLA_3809</name>
</gene>
<feature type="compositionally biased region" description="Basic residues" evidence="9">
    <location>
        <begin position="1"/>
        <end position="13"/>
    </location>
</feature>
<dbReference type="InterPro" id="IPR036819">
    <property type="entry name" value="Subtilisin_inhibitor-like_sf"/>
</dbReference>
<keyword evidence="4" id="KW-0964">Secreted</keyword>
<dbReference type="InterPro" id="IPR023549">
    <property type="entry name" value="Subtilisin_inhibitor"/>
</dbReference>
<reference evidence="12 13" key="1">
    <citation type="journal article" date="2016" name="Genome Announc.">
        <title>Complete Genome Sequence of Thiostrepton-Producing Streptomyces laurentii ATCC 31255.</title>
        <authorList>
            <person name="Doi K."/>
            <person name="Fujino Y."/>
            <person name="Nagayoshi Y."/>
            <person name="Ohshima T."/>
            <person name="Ogata S."/>
        </authorList>
    </citation>
    <scope>NUCLEOTIDE SEQUENCE [LARGE SCALE GENOMIC DNA]</scope>
    <source>
        <strain evidence="12 13">ATCC 31255</strain>
    </source>
</reference>
<evidence type="ECO:0000256" key="5">
    <source>
        <dbReference type="ARBA" id="ARBA00022690"/>
    </source>
</evidence>
<dbReference type="KEGG" id="slau:SLA_3809"/>
<comment type="similarity">
    <text evidence="2 8">Belongs to the protease inhibitor I16 (SSI) family.</text>
</comment>
<dbReference type="GO" id="GO:0005576">
    <property type="term" value="C:extracellular region"/>
    <property type="evidence" value="ECO:0007669"/>
    <property type="project" value="UniProtKB-SubCell"/>
</dbReference>
<dbReference type="Pfam" id="PF00720">
    <property type="entry name" value="SSI"/>
    <property type="match status" value="1"/>
</dbReference>
<evidence type="ECO:0000256" key="4">
    <source>
        <dbReference type="ARBA" id="ARBA00022525"/>
    </source>
</evidence>
<evidence type="ECO:0000256" key="2">
    <source>
        <dbReference type="ARBA" id="ARBA00010472"/>
    </source>
</evidence>
<keyword evidence="13" id="KW-1185">Reference proteome</keyword>
<sequence length="171" mass="18188">MLRRPRTRRRTRTSRSTPRTSLRAATAAAVLLAAAALAPAATATAAVLGPLPPLPLLSAPAPDTLTVRVERSGSREADGEFRLECGAAPGGTHPAAKSACKRLEQLARADENPFAPVPDGQMCTQLYGGPATARVTGTWQGRRVDARFSRANGCETDRWDNLRPVLPRVRG</sequence>
<dbReference type="PROSITE" id="PS51318">
    <property type="entry name" value="TAT"/>
    <property type="match status" value="1"/>
</dbReference>
<evidence type="ECO:0000256" key="7">
    <source>
        <dbReference type="ARBA" id="ARBA00023157"/>
    </source>
</evidence>
<dbReference type="EMBL" id="AP017424">
    <property type="protein sequence ID" value="BAU84713.1"/>
    <property type="molecule type" value="Genomic_DNA"/>
</dbReference>
<evidence type="ECO:0000256" key="8">
    <source>
        <dbReference type="RuleBase" id="RU003471"/>
    </source>
</evidence>
<evidence type="ECO:0000256" key="10">
    <source>
        <dbReference type="SAM" id="SignalP"/>
    </source>
</evidence>
<dbReference type="PRINTS" id="PR00294">
    <property type="entry name" value="SSBTLNINHBTR"/>
</dbReference>
<dbReference type="InterPro" id="IPR006311">
    <property type="entry name" value="TAT_signal"/>
</dbReference>
<proteinExistence type="inferred from homology"/>
<accession>A0A160P2M6</accession>
<dbReference type="GO" id="GO:0004867">
    <property type="term" value="F:serine-type endopeptidase inhibitor activity"/>
    <property type="evidence" value="ECO:0007669"/>
    <property type="project" value="UniProtKB-KW"/>
</dbReference>
<dbReference type="InterPro" id="IPR000691">
    <property type="entry name" value="Prot_inh_I16_SSI"/>
</dbReference>
<evidence type="ECO:0000256" key="3">
    <source>
        <dbReference type="ARBA" id="ARBA00011738"/>
    </source>
</evidence>
<keyword evidence="7" id="KW-1015">Disulfide bond</keyword>
<organism evidence="12 13">
    <name type="scientific">Streptomyces laurentii</name>
    <dbReference type="NCBI Taxonomy" id="39478"/>
    <lineage>
        <taxon>Bacteria</taxon>
        <taxon>Bacillati</taxon>
        <taxon>Actinomycetota</taxon>
        <taxon>Actinomycetes</taxon>
        <taxon>Kitasatosporales</taxon>
        <taxon>Streptomycetaceae</taxon>
        <taxon>Streptomyces</taxon>
    </lineage>
</organism>
<feature type="domain" description="Subtilisin inhibitor" evidence="11">
    <location>
        <begin position="65"/>
        <end position="146"/>
    </location>
</feature>
<evidence type="ECO:0000256" key="9">
    <source>
        <dbReference type="SAM" id="MobiDB-lite"/>
    </source>
</evidence>
<feature type="chain" id="PRO_5007819114" description="Subtilisin inhibitor domain-containing protein" evidence="10">
    <location>
        <begin position="46"/>
        <end position="171"/>
    </location>
</feature>
<evidence type="ECO:0000313" key="12">
    <source>
        <dbReference type="EMBL" id="BAU84713.1"/>
    </source>
</evidence>
<evidence type="ECO:0000256" key="6">
    <source>
        <dbReference type="ARBA" id="ARBA00022900"/>
    </source>
</evidence>
<dbReference type="SUPFAM" id="SSF55399">
    <property type="entry name" value="Subtilisin inhibitor"/>
    <property type="match status" value="1"/>
</dbReference>
<protein>
    <recommendedName>
        <fullName evidence="11">Subtilisin inhibitor domain-containing protein</fullName>
    </recommendedName>
</protein>
<dbReference type="RefSeq" id="WP_359880037.1">
    <property type="nucleotide sequence ID" value="NZ_JBEYHT010000038.1"/>
</dbReference>
<comment type="subcellular location">
    <subcellularLocation>
        <location evidence="1">Secreted</location>
    </subcellularLocation>
</comment>
<name>A0A160P2M6_STRLU</name>
<feature type="signal peptide" evidence="10">
    <location>
        <begin position="1"/>
        <end position="45"/>
    </location>
</feature>
<dbReference type="AlphaFoldDB" id="A0A160P2M6"/>
<keyword evidence="10" id="KW-0732">Signal</keyword>